<sequence>MAVQLHSFTGLASSDYVCVDGHEPTLPCFRISLDGRTFPVYEIAHGYMIHKMISRDECIRVSTSHPGIGPQISPQKLSMETNIGALSQIWGPDAACEANMYIAKCFKNDTEPETWCLSTKIRGFRFCARPEDFIPGKMFHAMELVEPLVSQPVYEVVEGKLRVKQVGADAVAVRKYTCYPPKILKGEIEIIGNERDVARVFNKLHNTHAKSDLGFQLLKYHPTLSSYLDANEQEDAGHLMRKGYQLLTSDAD</sequence>
<dbReference type="Proteomes" id="UP000297129">
    <property type="component" value="Genome"/>
</dbReference>
<evidence type="ECO:0000313" key="2">
    <source>
        <dbReference type="Proteomes" id="UP000297129"/>
    </source>
</evidence>
<keyword evidence="2" id="KW-1185">Reference proteome</keyword>
<reference evidence="1" key="1">
    <citation type="journal article" date="2018" name="Nature">
        <title>The evolutionary history of vertebrate RNA viruses.</title>
        <authorList>
            <person name="Shi M."/>
            <person name="Lin X.D."/>
            <person name="Chen X."/>
            <person name="Tian J.H."/>
            <person name="Chen L.J."/>
            <person name="Li K."/>
            <person name="Wang W."/>
            <person name="Eden J.S."/>
            <person name="Shen J.J."/>
            <person name="Liu L."/>
            <person name="Holmes E.C."/>
            <person name="Zhang Y.Z."/>
        </authorList>
    </citation>
    <scope>NUCLEOTIDE SEQUENCE</scope>
    <source>
        <strain evidence="1">DHMMS25300</strain>
    </source>
</reference>
<proteinExistence type="predicted"/>
<organism evidence="1 2">
    <name type="scientific">Wenling hagfish virus</name>
    <dbReference type="NCBI Taxonomy" id="2116438"/>
    <lineage>
        <taxon>Viruses</taxon>
        <taxon>Riboviria</taxon>
        <taxon>Orthornavirae</taxon>
        <taxon>Negarnaviricota</taxon>
        <taxon>Polyploviricotina</taxon>
        <taxon>Bunyaviricetes</taxon>
        <taxon>Elliovirales</taxon>
        <taxon>Hantaviridae</taxon>
        <taxon>Agantavirinae</taxon>
        <taxon>Agnathovirus</taxon>
        <taxon>Agnathovirus eptatreti</taxon>
    </lineage>
</organism>
<protein>
    <submittedName>
        <fullName evidence="1">Uncharacterized protein</fullName>
    </submittedName>
</protein>
<accession>A0A2P1GNY3</accession>
<dbReference type="EMBL" id="MG599954">
    <property type="protein sequence ID" value="AVM87668.1"/>
    <property type="molecule type" value="Viral_cRNA"/>
</dbReference>
<evidence type="ECO:0000313" key="1">
    <source>
        <dbReference type="EMBL" id="AVM87668.1"/>
    </source>
</evidence>
<name>A0A2P1GNY3_9VIRU</name>